<dbReference type="PANTHER" id="PTHR31547:SF1">
    <property type="entry name" value="MULTIVESICULAR BODY SUBUNIT 12B"/>
    <property type="match status" value="1"/>
</dbReference>
<organism evidence="1 2">
    <name type="scientific">Saguinus oedipus</name>
    <name type="common">Cotton-top tamarin</name>
    <name type="synonym">Oedipomidas oedipus</name>
    <dbReference type="NCBI Taxonomy" id="9490"/>
    <lineage>
        <taxon>Eukaryota</taxon>
        <taxon>Metazoa</taxon>
        <taxon>Chordata</taxon>
        <taxon>Craniata</taxon>
        <taxon>Vertebrata</taxon>
        <taxon>Euteleostomi</taxon>
        <taxon>Mammalia</taxon>
        <taxon>Eutheria</taxon>
        <taxon>Euarchontoglires</taxon>
        <taxon>Primates</taxon>
        <taxon>Haplorrhini</taxon>
        <taxon>Platyrrhini</taxon>
        <taxon>Cebidae</taxon>
        <taxon>Callitrichinae</taxon>
        <taxon>Saguinus</taxon>
    </lineage>
</organism>
<comment type="caution">
    <text evidence="1">The sequence shown here is derived from an EMBL/GenBank/DDBJ whole genome shotgun (WGS) entry which is preliminary data.</text>
</comment>
<name>A0ABQ9WFQ6_SAGOE</name>
<accession>A0ABQ9WFQ6</accession>
<sequence length="212" mass="22071">MSRPQPAQPGAICPYFTEAASVRGTAAGGKERERRAEGVRDALRTALWGPSGRPDPTPLSTSAGQPAAILEPSPGLPQGIVGATWLLPGPGDPPAVESGLQGRGPLSSPAATGICPEIKQLDGRVKNDLLLDKSTMPEVKDLSEALPETSMDPITGVGVVASRNRAPTGYDVSLDMVNHHYQTPAKSGAVADHTTTVQWRTFFSADICAGVQ</sequence>
<evidence type="ECO:0000313" key="1">
    <source>
        <dbReference type="EMBL" id="KAK2120325.1"/>
    </source>
</evidence>
<gene>
    <name evidence="1" type="ORF">P7K49_001711</name>
</gene>
<proteinExistence type="predicted"/>
<protein>
    <submittedName>
        <fullName evidence="1">Uncharacterized protein</fullName>
    </submittedName>
</protein>
<dbReference type="InterPro" id="IPR040297">
    <property type="entry name" value="MVB12B"/>
</dbReference>
<dbReference type="PANTHER" id="PTHR31547">
    <property type="entry name" value="MULTIVESICULAR BODY SUBUNIT 12B"/>
    <property type="match status" value="1"/>
</dbReference>
<reference evidence="1 2" key="1">
    <citation type="submission" date="2023-05" db="EMBL/GenBank/DDBJ databases">
        <title>B98-5 Cell Line De Novo Hybrid Assembly: An Optical Mapping Approach.</title>
        <authorList>
            <person name="Kananen K."/>
            <person name="Auerbach J.A."/>
            <person name="Kautto E."/>
            <person name="Blachly J.S."/>
        </authorList>
    </citation>
    <scope>NUCLEOTIDE SEQUENCE [LARGE SCALE GENOMIC DNA]</scope>
    <source>
        <strain evidence="1">B95-8</strain>
        <tissue evidence="1">Cell line</tissue>
    </source>
</reference>
<dbReference type="Proteomes" id="UP001266305">
    <property type="component" value="Unassembled WGS sequence"/>
</dbReference>
<evidence type="ECO:0000313" key="2">
    <source>
        <dbReference type="Proteomes" id="UP001266305"/>
    </source>
</evidence>
<keyword evidence="2" id="KW-1185">Reference proteome</keyword>
<dbReference type="EMBL" id="JASSZA010000001">
    <property type="protein sequence ID" value="KAK2120325.1"/>
    <property type="molecule type" value="Genomic_DNA"/>
</dbReference>